<gene>
    <name evidence="2" type="primary">Necator_chrII.g5225</name>
    <name evidence="2" type="ORF">RB195_017433</name>
</gene>
<proteinExistence type="predicted"/>
<name>A0ABR1C685_NECAM</name>
<protein>
    <submittedName>
        <fullName evidence="2">Uncharacterized protein</fullName>
    </submittedName>
</protein>
<feature type="region of interest" description="Disordered" evidence="1">
    <location>
        <begin position="26"/>
        <end position="75"/>
    </location>
</feature>
<evidence type="ECO:0000313" key="2">
    <source>
        <dbReference type="EMBL" id="KAK6733675.1"/>
    </source>
</evidence>
<keyword evidence="3" id="KW-1185">Reference proteome</keyword>
<accession>A0ABR1C685</accession>
<dbReference type="EMBL" id="JAVFWL010000002">
    <property type="protein sequence ID" value="KAK6733675.1"/>
    <property type="molecule type" value="Genomic_DNA"/>
</dbReference>
<comment type="caution">
    <text evidence="2">The sequence shown here is derived from an EMBL/GenBank/DDBJ whole genome shotgun (WGS) entry which is preliminary data.</text>
</comment>
<evidence type="ECO:0000256" key="1">
    <source>
        <dbReference type="SAM" id="MobiDB-lite"/>
    </source>
</evidence>
<evidence type="ECO:0000313" key="3">
    <source>
        <dbReference type="Proteomes" id="UP001303046"/>
    </source>
</evidence>
<reference evidence="2 3" key="1">
    <citation type="submission" date="2023-08" db="EMBL/GenBank/DDBJ databases">
        <title>A Necator americanus chromosomal reference genome.</title>
        <authorList>
            <person name="Ilik V."/>
            <person name="Petrzelkova K.J."/>
            <person name="Pardy F."/>
            <person name="Fuh T."/>
            <person name="Niatou-Singa F.S."/>
            <person name="Gouil Q."/>
            <person name="Baker L."/>
            <person name="Ritchie M.E."/>
            <person name="Jex A.R."/>
            <person name="Gazzola D."/>
            <person name="Li H."/>
            <person name="Toshio Fujiwara R."/>
            <person name="Zhan B."/>
            <person name="Aroian R.V."/>
            <person name="Pafco B."/>
            <person name="Schwarz E.M."/>
        </authorList>
    </citation>
    <scope>NUCLEOTIDE SEQUENCE [LARGE SCALE GENOMIC DNA]</scope>
    <source>
        <strain evidence="2 3">Aroian</strain>
        <tissue evidence="2">Whole animal</tissue>
    </source>
</reference>
<dbReference type="Proteomes" id="UP001303046">
    <property type="component" value="Unassembled WGS sequence"/>
</dbReference>
<sequence length="135" mass="15192">MENDLKEELNGRMRTAWAAFAAVREGPTDGPRYSYPSVQLDSPSSALLRSGDRNVPSSQNGSQGTLKGRPPTRWGDVFATRMDQLRAQLDTAQGPRQCHSRSLRTSWMTMARERNEWKRCWASTSNEDGPSKYPS</sequence>
<feature type="compositionally biased region" description="Polar residues" evidence="1">
    <location>
        <begin position="36"/>
        <end position="47"/>
    </location>
</feature>
<organism evidence="2 3">
    <name type="scientific">Necator americanus</name>
    <name type="common">Human hookworm</name>
    <dbReference type="NCBI Taxonomy" id="51031"/>
    <lineage>
        <taxon>Eukaryota</taxon>
        <taxon>Metazoa</taxon>
        <taxon>Ecdysozoa</taxon>
        <taxon>Nematoda</taxon>
        <taxon>Chromadorea</taxon>
        <taxon>Rhabditida</taxon>
        <taxon>Rhabditina</taxon>
        <taxon>Rhabditomorpha</taxon>
        <taxon>Strongyloidea</taxon>
        <taxon>Ancylostomatidae</taxon>
        <taxon>Bunostominae</taxon>
        <taxon>Necator</taxon>
    </lineage>
</organism>
<feature type="compositionally biased region" description="Polar residues" evidence="1">
    <location>
        <begin position="55"/>
        <end position="65"/>
    </location>
</feature>